<sequence length="297" mass="34558">MLSLDNWRDIKKETIAFRQSGRFETVVDLDVIGLEKRVSTEYRWHGLERKRGNSFVFQYTLSGEGAIDIHGSTFKLTPRKAFMVEIPGKHCYYLPDHSHNWEFIFITLNGVAAKACWDRLSQRHGPILDIPLESRVIKKVFDIYTQATEKAFEDAYMSSAEAYAFLMECYRLLQPVKATSPFPESMNDALNFIYQHYHEDITIEDIADAAYVSKYYLIKIFQKTLNTTPGQYVTNIRIEKAIELLVNTDFTIRMISEKIGFSNDNYFNKVFKKVVGIPPGEFRKNKHPVPFERIVIH</sequence>
<dbReference type="Gene3D" id="1.10.10.60">
    <property type="entry name" value="Homeodomain-like"/>
    <property type="match status" value="2"/>
</dbReference>
<keyword evidence="3" id="KW-0804">Transcription</keyword>
<dbReference type="RefSeq" id="WP_257819672.1">
    <property type="nucleotide sequence ID" value="NZ_JABXYM010000001.1"/>
</dbReference>
<dbReference type="SUPFAM" id="SSF46689">
    <property type="entry name" value="Homeodomain-like"/>
    <property type="match status" value="2"/>
</dbReference>
<dbReference type="Pfam" id="PF02311">
    <property type="entry name" value="AraC_binding"/>
    <property type="match status" value="1"/>
</dbReference>
<dbReference type="InterPro" id="IPR018060">
    <property type="entry name" value="HTH_AraC"/>
</dbReference>
<evidence type="ECO:0000256" key="3">
    <source>
        <dbReference type="ARBA" id="ARBA00023163"/>
    </source>
</evidence>
<dbReference type="AlphaFoldDB" id="A0A9Q4FXU0"/>
<keyword evidence="1" id="KW-0805">Transcription regulation</keyword>
<dbReference type="PANTHER" id="PTHR43280">
    <property type="entry name" value="ARAC-FAMILY TRANSCRIPTIONAL REGULATOR"/>
    <property type="match status" value="1"/>
</dbReference>
<dbReference type="PROSITE" id="PS00041">
    <property type="entry name" value="HTH_ARAC_FAMILY_1"/>
    <property type="match status" value="1"/>
</dbReference>
<evidence type="ECO:0000313" key="5">
    <source>
        <dbReference type="EMBL" id="MCR6095028.1"/>
    </source>
</evidence>
<dbReference type="SMART" id="SM00342">
    <property type="entry name" value="HTH_ARAC"/>
    <property type="match status" value="1"/>
</dbReference>
<gene>
    <name evidence="5" type="ORF">HXA33_00510</name>
</gene>
<accession>A0A9Q4FXU0</accession>
<dbReference type="GO" id="GO:0003700">
    <property type="term" value="F:DNA-binding transcription factor activity"/>
    <property type="evidence" value="ECO:0007669"/>
    <property type="project" value="InterPro"/>
</dbReference>
<reference evidence="5" key="1">
    <citation type="submission" date="2020-06" db="EMBL/GenBank/DDBJ databases">
        <title>Insight into the genomes of haloalkaliphilic bacilli from Kenyan soda lakes.</title>
        <authorList>
            <person name="Mwirichia R."/>
            <person name="Villamizar G.C."/>
            <person name="Poehlein A."/>
            <person name="Mugweru J."/>
            <person name="Kipnyargis A."/>
            <person name="Kiplimo D."/>
            <person name="Orwa P."/>
            <person name="Daniel R."/>
        </authorList>
    </citation>
    <scope>NUCLEOTIDE SEQUENCE</scope>
    <source>
        <strain evidence="5">B1096_S55</strain>
    </source>
</reference>
<proteinExistence type="predicted"/>
<evidence type="ECO:0000313" key="6">
    <source>
        <dbReference type="Proteomes" id="UP001057753"/>
    </source>
</evidence>
<evidence type="ECO:0000256" key="1">
    <source>
        <dbReference type="ARBA" id="ARBA00023015"/>
    </source>
</evidence>
<evidence type="ECO:0000256" key="2">
    <source>
        <dbReference type="ARBA" id="ARBA00023125"/>
    </source>
</evidence>
<evidence type="ECO:0000259" key="4">
    <source>
        <dbReference type="PROSITE" id="PS01124"/>
    </source>
</evidence>
<keyword evidence="2" id="KW-0238">DNA-binding</keyword>
<name>A0A9Q4FXU0_SALAG</name>
<keyword evidence="6" id="KW-1185">Reference proteome</keyword>
<dbReference type="PROSITE" id="PS01124">
    <property type="entry name" value="HTH_ARAC_FAMILY_2"/>
    <property type="match status" value="1"/>
</dbReference>
<dbReference type="GO" id="GO:0043565">
    <property type="term" value="F:sequence-specific DNA binding"/>
    <property type="evidence" value="ECO:0007669"/>
    <property type="project" value="InterPro"/>
</dbReference>
<dbReference type="Pfam" id="PF12833">
    <property type="entry name" value="HTH_18"/>
    <property type="match status" value="1"/>
</dbReference>
<dbReference type="InterPro" id="IPR009057">
    <property type="entry name" value="Homeodomain-like_sf"/>
</dbReference>
<dbReference type="Proteomes" id="UP001057753">
    <property type="component" value="Unassembled WGS sequence"/>
</dbReference>
<dbReference type="InterPro" id="IPR003313">
    <property type="entry name" value="AraC-bd"/>
</dbReference>
<organism evidence="5 6">
    <name type="scientific">Salipaludibacillus agaradhaerens</name>
    <name type="common">Bacillus agaradhaerens</name>
    <dbReference type="NCBI Taxonomy" id="76935"/>
    <lineage>
        <taxon>Bacteria</taxon>
        <taxon>Bacillati</taxon>
        <taxon>Bacillota</taxon>
        <taxon>Bacilli</taxon>
        <taxon>Bacillales</taxon>
        <taxon>Bacillaceae</taxon>
    </lineage>
</organism>
<dbReference type="PANTHER" id="PTHR43280:SF28">
    <property type="entry name" value="HTH-TYPE TRANSCRIPTIONAL ACTIVATOR RHAS"/>
    <property type="match status" value="1"/>
</dbReference>
<dbReference type="EMBL" id="JABXYM010000001">
    <property type="protein sequence ID" value="MCR6095028.1"/>
    <property type="molecule type" value="Genomic_DNA"/>
</dbReference>
<feature type="domain" description="HTH araC/xylS-type" evidence="4">
    <location>
        <begin position="187"/>
        <end position="285"/>
    </location>
</feature>
<dbReference type="PRINTS" id="PR00032">
    <property type="entry name" value="HTHARAC"/>
</dbReference>
<protein>
    <submittedName>
        <fullName evidence="5">Helix-turn-helix transcriptional regulator</fullName>
    </submittedName>
</protein>
<dbReference type="InterPro" id="IPR018062">
    <property type="entry name" value="HTH_AraC-typ_CS"/>
</dbReference>
<comment type="caution">
    <text evidence="5">The sequence shown here is derived from an EMBL/GenBank/DDBJ whole genome shotgun (WGS) entry which is preliminary data.</text>
</comment>
<dbReference type="SUPFAM" id="SSF51215">
    <property type="entry name" value="Regulatory protein AraC"/>
    <property type="match status" value="1"/>
</dbReference>
<dbReference type="InterPro" id="IPR020449">
    <property type="entry name" value="Tscrpt_reg_AraC-type_HTH"/>
</dbReference>
<dbReference type="InterPro" id="IPR037923">
    <property type="entry name" value="HTH-like"/>
</dbReference>